<evidence type="ECO:0000313" key="2">
    <source>
        <dbReference type="Proteomes" id="UP000076532"/>
    </source>
</evidence>
<dbReference type="AlphaFoldDB" id="A0A166FUH8"/>
<sequence length="135" mass="14654">MPVQGDPSAPRWDGDASQLADFLYDVKVLSDHNGCSEAQTITAALRYAPSADARVWRTTDGYEASSWSAFASDVLDLYPDASEGHRSTLHALEAFVTAQSSIAITTPSELAQYHRNFLSASAFLVKQARISTGER</sequence>
<keyword evidence="2" id="KW-1185">Reference proteome</keyword>
<protein>
    <submittedName>
        <fullName evidence="1">Uncharacterized protein</fullName>
    </submittedName>
</protein>
<organism evidence="1 2">
    <name type="scientific">Athelia psychrophila</name>
    <dbReference type="NCBI Taxonomy" id="1759441"/>
    <lineage>
        <taxon>Eukaryota</taxon>
        <taxon>Fungi</taxon>
        <taxon>Dikarya</taxon>
        <taxon>Basidiomycota</taxon>
        <taxon>Agaricomycotina</taxon>
        <taxon>Agaricomycetes</taxon>
        <taxon>Agaricomycetidae</taxon>
        <taxon>Atheliales</taxon>
        <taxon>Atheliaceae</taxon>
        <taxon>Athelia</taxon>
    </lineage>
</organism>
<dbReference type="STRING" id="436010.A0A166FUH8"/>
<dbReference type="EMBL" id="KV417585">
    <property type="protein sequence ID" value="KZP17175.1"/>
    <property type="molecule type" value="Genomic_DNA"/>
</dbReference>
<accession>A0A166FUH8</accession>
<feature type="non-terminal residue" evidence="1">
    <location>
        <position position="135"/>
    </location>
</feature>
<dbReference type="OrthoDB" id="3260546at2759"/>
<gene>
    <name evidence="1" type="ORF">FIBSPDRAFT_697266</name>
</gene>
<evidence type="ECO:0000313" key="1">
    <source>
        <dbReference type="EMBL" id="KZP17175.1"/>
    </source>
</evidence>
<proteinExistence type="predicted"/>
<reference evidence="1 2" key="1">
    <citation type="journal article" date="2016" name="Mol. Biol. Evol.">
        <title>Comparative Genomics of Early-Diverging Mushroom-Forming Fungi Provides Insights into the Origins of Lignocellulose Decay Capabilities.</title>
        <authorList>
            <person name="Nagy L.G."/>
            <person name="Riley R."/>
            <person name="Tritt A."/>
            <person name="Adam C."/>
            <person name="Daum C."/>
            <person name="Floudas D."/>
            <person name="Sun H."/>
            <person name="Yadav J.S."/>
            <person name="Pangilinan J."/>
            <person name="Larsson K.H."/>
            <person name="Matsuura K."/>
            <person name="Barry K."/>
            <person name="Labutti K."/>
            <person name="Kuo R."/>
            <person name="Ohm R.A."/>
            <person name="Bhattacharya S.S."/>
            <person name="Shirouzu T."/>
            <person name="Yoshinaga Y."/>
            <person name="Martin F.M."/>
            <person name="Grigoriev I.V."/>
            <person name="Hibbett D.S."/>
        </authorList>
    </citation>
    <scope>NUCLEOTIDE SEQUENCE [LARGE SCALE GENOMIC DNA]</scope>
    <source>
        <strain evidence="1 2">CBS 109695</strain>
    </source>
</reference>
<name>A0A166FUH8_9AGAM</name>
<dbReference type="Proteomes" id="UP000076532">
    <property type="component" value="Unassembled WGS sequence"/>
</dbReference>